<reference evidence="1 2" key="1">
    <citation type="submission" date="2015-10" db="EMBL/GenBank/DDBJ databases">
        <title>Comparative genomics and high-throughput reverse genetic screens identify a new phytobacterial MAMP and an Arabidopsis receptor required for immune elicitation.</title>
        <authorList>
            <person name="Mott G.A."/>
            <person name="Thakur S."/>
            <person name="Wang P.W."/>
            <person name="Desveaux D."/>
            <person name="Guttman D.S."/>
        </authorList>
    </citation>
    <scope>NUCLEOTIDE SEQUENCE [LARGE SCALE GENOMIC DNA]</scope>
    <source>
        <strain evidence="1 2">BR1</strain>
    </source>
</reference>
<proteinExistence type="predicted"/>
<dbReference type="EMBL" id="LGLO01000023">
    <property type="protein sequence ID" value="KPC46213.1"/>
    <property type="molecule type" value="Genomic_DNA"/>
</dbReference>
<organism evidence="1 2">
    <name type="scientific">Pseudomonas savastanoi pv. glycinea</name>
    <name type="common">Pseudomonas syringae pv. glycinea</name>
    <dbReference type="NCBI Taxonomy" id="318"/>
    <lineage>
        <taxon>Bacteria</taxon>
        <taxon>Pseudomonadati</taxon>
        <taxon>Pseudomonadota</taxon>
        <taxon>Gammaproteobacteria</taxon>
        <taxon>Pseudomonadales</taxon>
        <taxon>Pseudomonadaceae</taxon>
        <taxon>Pseudomonas</taxon>
    </lineage>
</organism>
<keyword evidence="2" id="KW-1185">Reference proteome</keyword>
<name>A0ABR5LFX1_PSESG</name>
<comment type="caution">
    <text evidence="1">The sequence shown here is derived from an EMBL/GenBank/DDBJ whole genome shotgun (WGS) entry which is preliminary data.</text>
</comment>
<evidence type="ECO:0000313" key="1">
    <source>
        <dbReference type="EMBL" id="KPC46213.1"/>
    </source>
</evidence>
<evidence type="ECO:0000313" key="2">
    <source>
        <dbReference type="Proteomes" id="UP000037836"/>
    </source>
</evidence>
<protein>
    <submittedName>
        <fullName evidence="1">Uncharacterized protein</fullName>
    </submittedName>
</protein>
<sequence length="37" mass="4184">MVNVATVTQVTTLVADALLNDCMFRQLKTLINLFAEW</sequence>
<gene>
    <name evidence="1" type="ORF">AC496_4437</name>
</gene>
<accession>A0ABR5LFX1</accession>
<dbReference type="Proteomes" id="UP000037836">
    <property type="component" value="Unassembled WGS sequence"/>
</dbReference>